<dbReference type="GO" id="GO:0000064">
    <property type="term" value="F:L-ornithine transmembrane transporter activity"/>
    <property type="evidence" value="ECO:0007669"/>
    <property type="project" value="TreeGrafter"/>
</dbReference>
<dbReference type="GO" id="GO:0015189">
    <property type="term" value="F:L-lysine transmembrane transporter activity"/>
    <property type="evidence" value="ECO:0007669"/>
    <property type="project" value="TreeGrafter"/>
</dbReference>
<dbReference type="AlphaFoldDB" id="A0A7R9IM16"/>
<dbReference type="GO" id="GO:0005886">
    <property type="term" value="C:plasma membrane"/>
    <property type="evidence" value="ECO:0007669"/>
    <property type="project" value="TreeGrafter"/>
</dbReference>
<sequence>MSLRGFFTKLNRKKTFSGGLEESKLARVLTTLDLTALGVGSTLGVGVYVLAGSVAKTTAGPAVVLSFLIAAIASVFAADNSMAVETIRQSESPLANWTKKPQFRRRGVRSLCYAEFGARVPRAGSAYVYSYVCVGEFVAFIIGWNLILEYVIETVGQLFPNFYPTVSQLLAKN</sequence>
<reference evidence="2" key="1">
    <citation type="submission" date="2020-11" db="EMBL/GenBank/DDBJ databases">
        <authorList>
            <person name="Tran Van P."/>
        </authorList>
    </citation>
    <scope>NUCLEOTIDE SEQUENCE</scope>
</reference>
<accession>A0A7R9IM16</accession>
<name>A0A7R9IM16_9NEOP</name>
<keyword evidence="1" id="KW-0472">Membrane</keyword>
<feature type="transmembrane region" description="Helical" evidence="1">
    <location>
        <begin position="34"/>
        <end position="53"/>
    </location>
</feature>
<gene>
    <name evidence="2" type="ORF">TTEB3V08_LOCUS8798</name>
</gene>
<organism evidence="2">
    <name type="scientific">Timema tahoe</name>
    <dbReference type="NCBI Taxonomy" id="61484"/>
    <lineage>
        <taxon>Eukaryota</taxon>
        <taxon>Metazoa</taxon>
        <taxon>Ecdysozoa</taxon>
        <taxon>Arthropoda</taxon>
        <taxon>Hexapoda</taxon>
        <taxon>Insecta</taxon>
        <taxon>Pterygota</taxon>
        <taxon>Neoptera</taxon>
        <taxon>Polyneoptera</taxon>
        <taxon>Phasmatodea</taxon>
        <taxon>Timematodea</taxon>
        <taxon>Timematoidea</taxon>
        <taxon>Timematidae</taxon>
        <taxon>Timema</taxon>
    </lineage>
</organism>
<dbReference type="EMBL" id="OE004136">
    <property type="protein sequence ID" value="CAD7460881.1"/>
    <property type="molecule type" value="Genomic_DNA"/>
</dbReference>
<dbReference type="Gene3D" id="1.20.1740.10">
    <property type="entry name" value="Amino acid/polyamine transporter I"/>
    <property type="match status" value="2"/>
</dbReference>
<dbReference type="GO" id="GO:0061459">
    <property type="term" value="F:L-arginine transmembrane transporter activity"/>
    <property type="evidence" value="ECO:0007669"/>
    <property type="project" value="TreeGrafter"/>
</dbReference>
<proteinExistence type="predicted"/>
<feature type="transmembrane region" description="Helical" evidence="1">
    <location>
        <begin position="126"/>
        <end position="147"/>
    </location>
</feature>
<keyword evidence="1" id="KW-0812">Transmembrane</keyword>
<keyword evidence="1" id="KW-1133">Transmembrane helix</keyword>
<evidence type="ECO:0000256" key="1">
    <source>
        <dbReference type="SAM" id="Phobius"/>
    </source>
</evidence>
<dbReference type="GO" id="GO:0097638">
    <property type="term" value="P:L-arginine import across plasma membrane"/>
    <property type="evidence" value="ECO:0007669"/>
    <property type="project" value="TreeGrafter"/>
</dbReference>
<dbReference type="PANTHER" id="PTHR43243">
    <property type="entry name" value="INNER MEMBRANE TRANSPORTER YGJI-RELATED"/>
    <property type="match status" value="1"/>
</dbReference>
<dbReference type="PANTHER" id="PTHR43243:SF105">
    <property type="entry name" value="CATIONIC AMINO ACID TRANSPORTER C-TERMINAL DOMAIN-CONTAINING PROTEIN"/>
    <property type="match status" value="1"/>
</dbReference>
<evidence type="ECO:0000313" key="2">
    <source>
        <dbReference type="EMBL" id="CAD7460881.1"/>
    </source>
</evidence>
<protein>
    <submittedName>
        <fullName evidence="2">Uncharacterized protein</fullName>
    </submittedName>
</protein>
<feature type="transmembrane region" description="Helical" evidence="1">
    <location>
        <begin position="59"/>
        <end position="78"/>
    </location>
</feature>